<keyword evidence="15" id="KW-1133">Transmembrane helix</keyword>
<dbReference type="Pfam" id="PF13848">
    <property type="entry name" value="Thioredoxin_6"/>
    <property type="match status" value="1"/>
</dbReference>
<keyword evidence="9 13" id="KW-0413">Isomerase</keyword>
<dbReference type="NCBIfam" id="TIGR01126">
    <property type="entry name" value="pdi_dom"/>
    <property type="match status" value="2"/>
</dbReference>
<accession>G0QRK1</accession>
<feature type="non-terminal residue" evidence="17">
    <location>
        <position position="636"/>
    </location>
</feature>
<evidence type="ECO:0000256" key="7">
    <source>
        <dbReference type="ARBA" id="ARBA00022824"/>
    </source>
</evidence>
<keyword evidence="5" id="KW-0732">Signal</keyword>
<dbReference type="OMA" id="REDYVWS"/>
<dbReference type="CDD" id="cd02981">
    <property type="entry name" value="PDI_b_family"/>
    <property type="match status" value="1"/>
</dbReference>
<keyword evidence="17" id="KW-0328">Glycosyltransferase</keyword>
<keyword evidence="10 11" id="KW-0676">Redox-active center</keyword>
<organism evidence="17 18">
    <name type="scientific">Ichthyophthirius multifiliis</name>
    <name type="common">White spot disease agent</name>
    <name type="synonym">Ich</name>
    <dbReference type="NCBI Taxonomy" id="5932"/>
    <lineage>
        <taxon>Eukaryota</taxon>
        <taxon>Sar</taxon>
        <taxon>Alveolata</taxon>
        <taxon>Ciliophora</taxon>
        <taxon>Intramacronucleata</taxon>
        <taxon>Oligohymenophorea</taxon>
        <taxon>Hymenostomatida</taxon>
        <taxon>Ophryoglenina</taxon>
        <taxon>Ichthyophthirius</taxon>
    </lineage>
</organism>
<evidence type="ECO:0000256" key="2">
    <source>
        <dbReference type="ARBA" id="ARBA00004319"/>
    </source>
</evidence>
<dbReference type="GO" id="GO:0003756">
    <property type="term" value="F:protein disulfide isomerase activity"/>
    <property type="evidence" value="ECO:0007669"/>
    <property type="project" value="UniProtKB-EC"/>
</dbReference>
<feature type="compositionally biased region" description="Low complexity" evidence="14">
    <location>
        <begin position="500"/>
        <end position="509"/>
    </location>
</feature>
<dbReference type="NCBIfam" id="TIGR01130">
    <property type="entry name" value="ER_PDI_fam"/>
    <property type="match status" value="1"/>
</dbReference>
<keyword evidence="7" id="KW-0256">Endoplasmic reticulum</keyword>
<evidence type="ECO:0000313" key="18">
    <source>
        <dbReference type="Proteomes" id="UP000008983"/>
    </source>
</evidence>
<reference evidence="17 18" key="1">
    <citation type="submission" date="2011-07" db="EMBL/GenBank/DDBJ databases">
        <authorList>
            <person name="Coyne R."/>
            <person name="Brami D."/>
            <person name="Johnson J."/>
            <person name="Hostetler J."/>
            <person name="Hannick L."/>
            <person name="Clark T."/>
            <person name="Cassidy-Hanley D."/>
            <person name="Inman J."/>
        </authorList>
    </citation>
    <scope>NUCLEOTIDE SEQUENCE [LARGE SCALE GENOMIC DNA]</scope>
    <source>
        <strain evidence="17 18">G5</strain>
    </source>
</reference>
<dbReference type="FunFam" id="3.40.30.10:FF:000027">
    <property type="entry name" value="protein disulfide-isomerase A2"/>
    <property type="match status" value="1"/>
</dbReference>
<dbReference type="Pfam" id="PF00085">
    <property type="entry name" value="Thioredoxin"/>
    <property type="match status" value="2"/>
</dbReference>
<sequence>MAILNFISFVLVIGLSAFSVYFVNKFDKSSQTEKPYSEESVWVLNDSNFDDFVKSHDYVLAEFYAPWCGHCKQLAPEYAKAAYQLEFNPQNKIYLAKIDATQNPSITQRFQIQGYPTLKYFSNGNLEQPKDYNGGRTAQEIISWVTKKSGPPSQLLKDKQELDNFISSSQVSVVYFGNSETEQDYLIFQELAQSLESVQFGHVLNSQLKKEEKAQKVVLYKQFDEKRNDFSEKDLSVKSLTDFIQKNDTPLLLPFNNKAIEKIFEKHEPAIIIFIADNDDSKQAEQLFGQLAQKQKKEIQFIITKFDDGQGYYDRLAEYLGVDNTKNPSLMIVQGNKSNEELARYKFEEKFTEKEILNFIQNFKNGKLQRFLKSQDIPEPNPEEKVVTLVGKNFKQVVLDGKQDVLVEFYAPWCGHCKALAPKYESIAKQLAHNKNLIIAKVDSTSNDIPGIVIQSFPTIKFFKNSSKDTPIDYDGKREEQDFLDWLEKNVSYPWEQPRQQVNEQQEQVNEQEEQAKKQQEKNKQQEQEKEKEKAKQQEQEKAKQEQEKAKQQEQEKAKQEQEKAKQQQEKEKAKQQEQENNNNNKQNKNKKNNNKNKKSKKEIKVKINQIKNDQQQLIFQLEIKIFNCYIFILFF</sequence>
<dbReference type="InterPro" id="IPR005792">
    <property type="entry name" value="Prot_disulphide_isomerase"/>
</dbReference>
<feature type="compositionally biased region" description="Basic residues" evidence="14">
    <location>
        <begin position="588"/>
        <end position="603"/>
    </location>
</feature>
<evidence type="ECO:0000256" key="12">
    <source>
        <dbReference type="RuleBase" id="RU004208"/>
    </source>
</evidence>
<proteinExistence type="inferred from homology"/>
<evidence type="ECO:0000259" key="16">
    <source>
        <dbReference type="PROSITE" id="PS51352"/>
    </source>
</evidence>
<dbReference type="CDD" id="cd02961">
    <property type="entry name" value="PDI_a_family"/>
    <property type="match status" value="1"/>
</dbReference>
<keyword evidence="15" id="KW-0812">Transmembrane</keyword>
<keyword evidence="18" id="KW-1185">Reference proteome</keyword>
<dbReference type="PROSITE" id="PS51352">
    <property type="entry name" value="THIOREDOXIN_2"/>
    <property type="match status" value="2"/>
</dbReference>
<dbReference type="EMBL" id="GL983771">
    <property type="protein sequence ID" value="EGR32155.1"/>
    <property type="molecule type" value="Genomic_DNA"/>
</dbReference>
<dbReference type="InterPro" id="IPR005788">
    <property type="entry name" value="PDI_thioredoxin-like_dom"/>
</dbReference>
<feature type="compositionally biased region" description="Basic and acidic residues" evidence="14">
    <location>
        <begin position="514"/>
        <end position="578"/>
    </location>
</feature>
<comment type="catalytic activity">
    <reaction evidence="1 13">
        <text>Catalyzes the rearrangement of -S-S- bonds in proteins.</text>
        <dbReference type="EC" id="5.3.4.1"/>
    </reaction>
</comment>
<evidence type="ECO:0000256" key="1">
    <source>
        <dbReference type="ARBA" id="ARBA00001182"/>
    </source>
</evidence>
<evidence type="ECO:0000256" key="6">
    <source>
        <dbReference type="ARBA" id="ARBA00022737"/>
    </source>
</evidence>
<dbReference type="eggNOG" id="KOG0190">
    <property type="taxonomic scope" value="Eukaryota"/>
</dbReference>
<feature type="disulfide bond" description="Redox-active" evidence="11">
    <location>
        <begin position="414"/>
        <end position="417"/>
    </location>
</feature>
<dbReference type="GO" id="GO:0016757">
    <property type="term" value="F:glycosyltransferase activity"/>
    <property type="evidence" value="ECO:0007669"/>
    <property type="project" value="UniProtKB-KW"/>
</dbReference>
<evidence type="ECO:0000256" key="3">
    <source>
        <dbReference type="ARBA" id="ARBA00006347"/>
    </source>
</evidence>
<feature type="disulfide bond" description="Redox-active" evidence="11">
    <location>
        <begin position="68"/>
        <end position="71"/>
    </location>
</feature>
<name>G0QRK1_ICHMU</name>
<gene>
    <name evidence="17" type="ORF">IMG5_094510</name>
</gene>
<keyword evidence="17" id="KW-0808">Transferase</keyword>
<dbReference type="InterPro" id="IPR013766">
    <property type="entry name" value="Thioredoxin_domain"/>
</dbReference>
<feature type="transmembrane region" description="Helical" evidence="15">
    <location>
        <begin position="6"/>
        <end position="24"/>
    </location>
</feature>
<evidence type="ECO:0000256" key="8">
    <source>
        <dbReference type="ARBA" id="ARBA00023157"/>
    </source>
</evidence>
<keyword evidence="15" id="KW-0472">Membrane</keyword>
<dbReference type="GO" id="GO:0006457">
    <property type="term" value="P:protein folding"/>
    <property type="evidence" value="ECO:0007669"/>
    <property type="project" value="TreeGrafter"/>
</dbReference>
<dbReference type="InterPro" id="IPR017937">
    <property type="entry name" value="Thioredoxin_CS"/>
</dbReference>
<dbReference type="Proteomes" id="UP000008983">
    <property type="component" value="Unassembled WGS sequence"/>
</dbReference>
<dbReference type="GO" id="GO:0005788">
    <property type="term" value="C:endoplasmic reticulum lumen"/>
    <property type="evidence" value="ECO:0007669"/>
    <property type="project" value="UniProtKB-SubCell"/>
</dbReference>
<keyword evidence="6" id="KW-0677">Repeat</keyword>
<dbReference type="AlphaFoldDB" id="G0QRK1"/>
<evidence type="ECO:0000256" key="15">
    <source>
        <dbReference type="SAM" id="Phobius"/>
    </source>
</evidence>
<dbReference type="SUPFAM" id="SSF52833">
    <property type="entry name" value="Thioredoxin-like"/>
    <property type="match status" value="4"/>
</dbReference>
<comment type="similarity">
    <text evidence="3 12">Belongs to the protein disulfide isomerase family.</text>
</comment>
<evidence type="ECO:0000256" key="14">
    <source>
        <dbReference type="SAM" id="MobiDB-lite"/>
    </source>
</evidence>
<keyword evidence="17" id="KW-0548">Nucleotidyltransferase</keyword>
<dbReference type="InterPro" id="IPR036249">
    <property type="entry name" value="Thioredoxin-like_sf"/>
</dbReference>
<feature type="domain" description="Thioredoxin" evidence="16">
    <location>
        <begin position="11"/>
        <end position="150"/>
    </location>
</feature>
<dbReference type="PANTHER" id="PTHR18929:SF240">
    <property type="entry name" value="PROTEIN DISULFIDE-ISOMERASE"/>
    <property type="match status" value="1"/>
</dbReference>
<dbReference type="GeneID" id="14908308"/>
<dbReference type="FunCoup" id="G0QRK1">
    <property type="interactions" value="360"/>
</dbReference>
<dbReference type="EC" id="5.3.4.1" evidence="4 13"/>
<feature type="region of interest" description="Disordered" evidence="14">
    <location>
        <begin position="499"/>
        <end position="603"/>
    </location>
</feature>
<dbReference type="PROSITE" id="PS00194">
    <property type="entry name" value="THIOREDOXIN_1"/>
    <property type="match status" value="2"/>
</dbReference>
<dbReference type="CDD" id="cd02995">
    <property type="entry name" value="PDI_a_PDI_a'_C"/>
    <property type="match status" value="1"/>
</dbReference>
<dbReference type="OrthoDB" id="72053at2759"/>
<feature type="domain" description="Thioredoxin" evidence="16">
    <location>
        <begin position="375"/>
        <end position="492"/>
    </location>
</feature>
<evidence type="ECO:0000256" key="4">
    <source>
        <dbReference type="ARBA" id="ARBA00012723"/>
    </source>
</evidence>
<dbReference type="GO" id="GO:0034976">
    <property type="term" value="P:response to endoplasmic reticulum stress"/>
    <property type="evidence" value="ECO:0007669"/>
    <property type="project" value="TreeGrafter"/>
</dbReference>
<protein>
    <recommendedName>
        <fullName evidence="4 13">Protein disulfide-isomerase</fullName>
        <ecNumber evidence="4 13">5.3.4.1</ecNumber>
    </recommendedName>
</protein>
<dbReference type="FunFam" id="3.40.30.10:FF:000023">
    <property type="entry name" value="Protein disulfide-isomerase"/>
    <property type="match status" value="1"/>
</dbReference>
<comment type="subcellular location">
    <subcellularLocation>
        <location evidence="2">Endoplasmic reticulum lumen</location>
    </subcellularLocation>
</comment>
<dbReference type="Gene3D" id="3.40.30.10">
    <property type="entry name" value="Glutaredoxin"/>
    <property type="match status" value="4"/>
</dbReference>
<evidence type="ECO:0000256" key="9">
    <source>
        <dbReference type="ARBA" id="ARBA00023235"/>
    </source>
</evidence>
<dbReference type="PRINTS" id="PR00421">
    <property type="entry name" value="THIOREDOXIN"/>
</dbReference>
<evidence type="ECO:0000256" key="11">
    <source>
        <dbReference type="PIRSR" id="PIRSR605792-51"/>
    </source>
</evidence>
<evidence type="ECO:0000256" key="10">
    <source>
        <dbReference type="ARBA" id="ARBA00023284"/>
    </source>
</evidence>
<evidence type="ECO:0000313" key="17">
    <source>
        <dbReference type="EMBL" id="EGR32155.1"/>
    </source>
</evidence>
<dbReference type="GO" id="GO:0016779">
    <property type="term" value="F:nucleotidyltransferase activity"/>
    <property type="evidence" value="ECO:0007669"/>
    <property type="project" value="UniProtKB-KW"/>
</dbReference>
<evidence type="ECO:0000256" key="13">
    <source>
        <dbReference type="RuleBase" id="RU361130"/>
    </source>
</evidence>
<dbReference type="STRING" id="857967.G0QRK1"/>
<dbReference type="PANTHER" id="PTHR18929">
    <property type="entry name" value="PROTEIN DISULFIDE ISOMERASE"/>
    <property type="match status" value="1"/>
</dbReference>
<keyword evidence="8 11" id="KW-1015">Disulfide bond</keyword>
<dbReference type="RefSeq" id="XP_004035641.1">
    <property type="nucleotide sequence ID" value="XM_004035593.1"/>
</dbReference>
<dbReference type="InParanoid" id="G0QRK1"/>
<evidence type="ECO:0000256" key="5">
    <source>
        <dbReference type="ARBA" id="ARBA00022729"/>
    </source>
</evidence>